<evidence type="ECO:0000313" key="1">
    <source>
        <dbReference type="EMBL" id="MBA0620895.1"/>
    </source>
</evidence>
<reference evidence="1 2" key="1">
    <citation type="journal article" date="2019" name="Genome Biol. Evol.">
        <title>Insights into the evolution of the New World diploid cottons (Gossypium, subgenus Houzingenia) based on genome sequencing.</title>
        <authorList>
            <person name="Grover C.E."/>
            <person name="Arick M.A. 2nd"/>
            <person name="Thrash A."/>
            <person name="Conover J.L."/>
            <person name="Sanders W.S."/>
            <person name="Peterson D.G."/>
            <person name="Frelichowski J.E."/>
            <person name="Scheffler J.A."/>
            <person name="Scheffler B.E."/>
            <person name="Wendel J.F."/>
        </authorList>
    </citation>
    <scope>NUCLEOTIDE SEQUENCE [LARGE SCALE GENOMIC DNA]</scope>
    <source>
        <strain evidence="1">27</strain>
        <tissue evidence="1">Leaf</tissue>
    </source>
</reference>
<organism evidence="1 2">
    <name type="scientific">Gossypium davidsonii</name>
    <name type="common">Davidson's cotton</name>
    <name type="synonym">Gossypium klotzschianum subsp. davidsonii</name>
    <dbReference type="NCBI Taxonomy" id="34287"/>
    <lineage>
        <taxon>Eukaryota</taxon>
        <taxon>Viridiplantae</taxon>
        <taxon>Streptophyta</taxon>
        <taxon>Embryophyta</taxon>
        <taxon>Tracheophyta</taxon>
        <taxon>Spermatophyta</taxon>
        <taxon>Magnoliopsida</taxon>
        <taxon>eudicotyledons</taxon>
        <taxon>Gunneridae</taxon>
        <taxon>Pentapetalae</taxon>
        <taxon>rosids</taxon>
        <taxon>malvids</taxon>
        <taxon>Malvales</taxon>
        <taxon>Malvaceae</taxon>
        <taxon>Malvoideae</taxon>
        <taxon>Gossypium</taxon>
    </lineage>
</organism>
<proteinExistence type="predicted"/>
<dbReference type="EMBL" id="JABFAC010000008">
    <property type="protein sequence ID" value="MBA0620895.1"/>
    <property type="molecule type" value="Genomic_DNA"/>
</dbReference>
<accession>A0A7J8S4N0</accession>
<dbReference type="AlphaFoldDB" id="A0A7J8S4N0"/>
<sequence length="100" mass="11129">MDMLFALEGRVINLDESMGDMSETLEVVEGCIAELDTMEEKIKEVVLESLGSNMEEMLGVLNSTTDKPTMRDNALEVIVIALKEETMAMTRGLSTRIEEL</sequence>
<gene>
    <name evidence="1" type="ORF">Godav_006562</name>
</gene>
<dbReference type="Proteomes" id="UP000593561">
    <property type="component" value="Unassembled WGS sequence"/>
</dbReference>
<evidence type="ECO:0000313" key="2">
    <source>
        <dbReference type="Proteomes" id="UP000593561"/>
    </source>
</evidence>
<protein>
    <submittedName>
        <fullName evidence="1">Uncharacterized protein</fullName>
    </submittedName>
</protein>
<name>A0A7J8S4N0_GOSDV</name>
<comment type="caution">
    <text evidence="1">The sequence shown here is derived from an EMBL/GenBank/DDBJ whole genome shotgun (WGS) entry which is preliminary data.</text>
</comment>
<keyword evidence="2" id="KW-1185">Reference proteome</keyword>